<dbReference type="PANTHER" id="PTHR14917">
    <property type="entry name" value="SPERMATOGENESIS-ASSOCIATED PROTEIN 7"/>
    <property type="match status" value="1"/>
</dbReference>
<evidence type="ECO:0000313" key="2">
    <source>
        <dbReference type="EMBL" id="KAK5857578.1"/>
    </source>
</evidence>
<dbReference type="Pfam" id="PF15244">
    <property type="entry name" value="HSD3"/>
    <property type="match status" value="1"/>
</dbReference>
<reference evidence="2 3" key="2">
    <citation type="journal article" date="2023" name="Mol. Biol. Evol.">
        <title>Genomics of Secondarily Temperate Adaptation in the Only Non-Antarctic Icefish.</title>
        <authorList>
            <person name="Rivera-Colon A.G."/>
            <person name="Rayamajhi N."/>
            <person name="Minhas B.F."/>
            <person name="Madrigal G."/>
            <person name="Bilyk K.T."/>
            <person name="Yoon V."/>
            <person name="Hune M."/>
            <person name="Gregory S."/>
            <person name="Cheng C.H.C."/>
            <person name="Catchen J.M."/>
        </authorList>
    </citation>
    <scope>NUCLEOTIDE SEQUENCE [LARGE SCALE GENOMIC DNA]</scope>
    <source>
        <strain evidence="2">JMC-PN-2008</strain>
    </source>
</reference>
<dbReference type="Proteomes" id="UP001346869">
    <property type="component" value="Unassembled WGS sequence"/>
</dbReference>
<evidence type="ECO:0000256" key="1">
    <source>
        <dbReference type="SAM" id="MobiDB-lite"/>
    </source>
</evidence>
<evidence type="ECO:0000313" key="3">
    <source>
        <dbReference type="Proteomes" id="UP001346869"/>
    </source>
</evidence>
<dbReference type="AlphaFoldDB" id="A0AAN8AF29"/>
<dbReference type="GO" id="GO:0036064">
    <property type="term" value="C:ciliary basal body"/>
    <property type="evidence" value="ECO:0007669"/>
    <property type="project" value="TreeGrafter"/>
</dbReference>
<dbReference type="GO" id="GO:0005930">
    <property type="term" value="C:axoneme"/>
    <property type="evidence" value="ECO:0007669"/>
    <property type="project" value="TreeGrafter"/>
</dbReference>
<feature type="region of interest" description="Disordered" evidence="1">
    <location>
        <begin position="87"/>
        <end position="116"/>
    </location>
</feature>
<proteinExistence type="predicted"/>
<dbReference type="EMBL" id="JAUZQC010000016">
    <property type="protein sequence ID" value="KAK5857578.1"/>
    <property type="molecule type" value="Genomic_DNA"/>
</dbReference>
<dbReference type="GO" id="GO:0120206">
    <property type="term" value="C:photoreceptor distal connecting cilium"/>
    <property type="evidence" value="ECO:0007669"/>
    <property type="project" value="TreeGrafter"/>
</dbReference>
<gene>
    <name evidence="2" type="ORF">PBY51_010814</name>
</gene>
<name>A0AAN8AF29_ELEMC</name>
<organism evidence="2 3">
    <name type="scientific">Eleginops maclovinus</name>
    <name type="common">Patagonian blennie</name>
    <name type="synonym">Eleginus maclovinus</name>
    <dbReference type="NCBI Taxonomy" id="56733"/>
    <lineage>
        <taxon>Eukaryota</taxon>
        <taxon>Metazoa</taxon>
        <taxon>Chordata</taxon>
        <taxon>Craniata</taxon>
        <taxon>Vertebrata</taxon>
        <taxon>Euteleostomi</taxon>
        <taxon>Actinopterygii</taxon>
        <taxon>Neopterygii</taxon>
        <taxon>Teleostei</taxon>
        <taxon>Neoteleostei</taxon>
        <taxon>Acanthomorphata</taxon>
        <taxon>Eupercaria</taxon>
        <taxon>Perciformes</taxon>
        <taxon>Notothenioidei</taxon>
        <taxon>Eleginopidae</taxon>
        <taxon>Eleginops</taxon>
    </lineage>
</organism>
<feature type="region of interest" description="Disordered" evidence="1">
    <location>
        <begin position="164"/>
        <end position="234"/>
    </location>
</feature>
<dbReference type="GO" id="GO:0000226">
    <property type="term" value="P:microtubule cytoskeleton organization"/>
    <property type="evidence" value="ECO:0007669"/>
    <property type="project" value="TreeGrafter"/>
</dbReference>
<accession>A0AAN8AF29</accession>
<feature type="compositionally biased region" description="Polar residues" evidence="1">
    <location>
        <begin position="97"/>
        <end position="116"/>
    </location>
</feature>
<dbReference type="InterPro" id="IPR029357">
    <property type="entry name" value="SPATA7"/>
</dbReference>
<reference evidence="2 3" key="1">
    <citation type="journal article" date="2023" name="Genes (Basel)">
        <title>Chromosome-Level Genome Assembly and Circadian Gene Repertoire of the Patagonia Blennie Eleginops maclovinus-The Closest Ancestral Proxy of Antarctic Cryonotothenioids.</title>
        <authorList>
            <person name="Cheng C.C."/>
            <person name="Rivera-Colon A.G."/>
            <person name="Minhas B.F."/>
            <person name="Wilson L."/>
            <person name="Rayamajhi N."/>
            <person name="Vargas-Chacoff L."/>
            <person name="Catchen J.M."/>
        </authorList>
    </citation>
    <scope>NUCLEOTIDE SEQUENCE [LARGE SCALE GENOMIC DNA]</scope>
    <source>
        <strain evidence="2">JMC-PN-2008</strain>
    </source>
</reference>
<comment type="caution">
    <text evidence="2">The sequence shown here is derived from an EMBL/GenBank/DDBJ whole genome shotgun (WGS) entry which is preliminary data.</text>
</comment>
<keyword evidence="3" id="KW-1185">Reference proteome</keyword>
<protein>
    <submittedName>
        <fullName evidence="2">Uncharacterized protein</fullName>
    </submittedName>
</protein>
<dbReference type="GO" id="GO:0045494">
    <property type="term" value="P:photoreceptor cell maintenance"/>
    <property type="evidence" value="ECO:0007669"/>
    <property type="project" value="TreeGrafter"/>
</dbReference>
<sequence length="253" mass="28260">MGYAESNITMESRIGSVSSGVGCSVRGQTFKSNPFCPRSSSKLTQSIVKDHMVSHYKKVYSAKAAIDASVPKSLIHSVKYNDQIRQERLKRGGRPRSASSLSQRNSRASCSSAQSRLSVQYDDSPYLCSRSSSVSSPGFSSSFHAKEIVYPSYKVNNLSHHIRPASERKYRSPEATSHRKQSVCSLGASGDHSPYKSFQDPVQKTYGGDLLQKHSQHFTQDKPFTPKTLKSEKSSYLSQYRYYRAPQRKTYSG</sequence>
<dbReference type="GO" id="GO:0120200">
    <property type="term" value="C:rod photoreceptor outer segment"/>
    <property type="evidence" value="ECO:0007669"/>
    <property type="project" value="TreeGrafter"/>
</dbReference>
<dbReference type="PANTHER" id="PTHR14917:SF4">
    <property type="entry name" value="SPERMATOGENESIS-ASSOCIATED 7"/>
    <property type="match status" value="1"/>
</dbReference>